<dbReference type="PANTHER" id="PTHR47926">
    <property type="entry name" value="PENTATRICOPEPTIDE REPEAT-CONTAINING PROTEIN"/>
    <property type="match status" value="1"/>
</dbReference>
<dbReference type="InterPro" id="IPR011990">
    <property type="entry name" value="TPR-like_helical_dom_sf"/>
</dbReference>
<proteinExistence type="predicted"/>
<accession>A0AAD8JK63</accession>
<dbReference type="PANTHER" id="PTHR47926:SF423">
    <property type="entry name" value="REPEAT-CONTAINING PROTEIN, PUTATIVE-RELATED"/>
    <property type="match status" value="1"/>
</dbReference>
<keyword evidence="4" id="KW-1185">Reference proteome</keyword>
<feature type="repeat" description="PPR" evidence="2">
    <location>
        <begin position="466"/>
        <end position="500"/>
    </location>
</feature>
<gene>
    <name evidence="3" type="ORF">POM88_004853</name>
</gene>
<dbReference type="Pfam" id="PF01535">
    <property type="entry name" value="PPR"/>
    <property type="match status" value="7"/>
</dbReference>
<dbReference type="GO" id="GO:0009451">
    <property type="term" value="P:RNA modification"/>
    <property type="evidence" value="ECO:0007669"/>
    <property type="project" value="InterPro"/>
</dbReference>
<dbReference type="EMBL" id="JAUIZM010000001">
    <property type="protein sequence ID" value="KAK1405248.1"/>
    <property type="molecule type" value="Genomic_DNA"/>
</dbReference>
<feature type="repeat" description="PPR" evidence="2">
    <location>
        <begin position="237"/>
        <end position="271"/>
    </location>
</feature>
<dbReference type="InterPro" id="IPR046960">
    <property type="entry name" value="PPR_At4g14850-like_plant"/>
</dbReference>
<evidence type="ECO:0000256" key="1">
    <source>
        <dbReference type="ARBA" id="ARBA00022737"/>
    </source>
</evidence>
<organism evidence="3 4">
    <name type="scientific">Heracleum sosnowskyi</name>
    <dbReference type="NCBI Taxonomy" id="360622"/>
    <lineage>
        <taxon>Eukaryota</taxon>
        <taxon>Viridiplantae</taxon>
        <taxon>Streptophyta</taxon>
        <taxon>Embryophyta</taxon>
        <taxon>Tracheophyta</taxon>
        <taxon>Spermatophyta</taxon>
        <taxon>Magnoliopsida</taxon>
        <taxon>eudicotyledons</taxon>
        <taxon>Gunneridae</taxon>
        <taxon>Pentapetalae</taxon>
        <taxon>asterids</taxon>
        <taxon>campanulids</taxon>
        <taxon>Apiales</taxon>
        <taxon>Apiaceae</taxon>
        <taxon>Apioideae</taxon>
        <taxon>apioid superclade</taxon>
        <taxon>Tordylieae</taxon>
        <taxon>Tordyliinae</taxon>
        <taxon>Heracleum</taxon>
    </lineage>
</organism>
<dbReference type="AlphaFoldDB" id="A0AAD8JK63"/>
<reference evidence="3" key="2">
    <citation type="submission" date="2023-05" db="EMBL/GenBank/DDBJ databases">
        <authorList>
            <person name="Schelkunov M.I."/>
        </authorList>
    </citation>
    <scope>NUCLEOTIDE SEQUENCE</scope>
    <source>
        <strain evidence="3">Hsosn_3</strain>
        <tissue evidence="3">Leaf</tissue>
    </source>
</reference>
<evidence type="ECO:0000313" key="4">
    <source>
        <dbReference type="Proteomes" id="UP001237642"/>
    </source>
</evidence>
<evidence type="ECO:0000313" key="3">
    <source>
        <dbReference type="EMBL" id="KAK1405248.1"/>
    </source>
</evidence>
<keyword evidence="1" id="KW-0677">Repeat</keyword>
<feature type="repeat" description="PPR" evidence="2">
    <location>
        <begin position="534"/>
        <end position="568"/>
    </location>
</feature>
<dbReference type="FunFam" id="1.25.40.10:FF:000425">
    <property type="entry name" value="Pentatricopeptide repeat-containing protein At3g26540"/>
    <property type="match status" value="1"/>
</dbReference>
<dbReference type="Gene3D" id="1.25.40.10">
    <property type="entry name" value="Tetratricopeptide repeat domain"/>
    <property type="match status" value="5"/>
</dbReference>
<evidence type="ECO:0000256" key="2">
    <source>
        <dbReference type="PROSITE-ProRule" id="PRU00708"/>
    </source>
</evidence>
<name>A0AAD8JK63_9APIA</name>
<dbReference type="PROSITE" id="PS51375">
    <property type="entry name" value="PPR"/>
    <property type="match status" value="3"/>
</dbReference>
<dbReference type="InterPro" id="IPR002885">
    <property type="entry name" value="PPR_rpt"/>
</dbReference>
<dbReference type="Pfam" id="PF13041">
    <property type="entry name" value="PPR_2"/>
    <property type="match status" value="2"/>
</dbReference>
<dbReference type="NCBIfam" id="TIGR00756">
    <property type="entry name" value="PPR"/>
    <property type="match status" value="4"/>
</dbReference>
<sequence>METISSGCEIVHDNKENIIPSSSSSSSSAAISFSVKSKTRLRNKKKRSGNGFVGDAWGVFYEMRRCGFVFTQFTFGGLLSCECLEVWRGMYLYGLIVKSGLLYVDAFAGTALLGCFGWNGCLDEVIRVFEDMPNKSLVTWNSVISLFGHYGFGDDCIVMFRELMRIRVSLSLYSFVGVLSGFVREEDLESGEQIHGLMIKYGLCNEVSVVNALLNMYVKCSSIDMAETMFDEMQVRDVVSWNTIIGVLARSDRPGKALECFRSMNKDETLPSQTTFVSVINSCTVLKRLYCGESIHALLIRKRYEFDVFVGSSLVDFYAKCGRMGDAHRCFDEIQDKNAVSWNSLMLGYSNASGSTSVFLLRQMIRMGNRPNEGSFSTVLRVSFKTELQQLHSLLIKMGYDDNEYVLSSLVSSYAKNGLIDDALTFAAETNMMLPVVPSNVIAGIFNRTGQYHLTQKLYSLLKEPDNLSWNILITACSRNGDYKEVFELFGQMKIYQVRPDKYTYISLLSVCTRICNLDLGRSLHGLIIQTDYDTFVGNILIDMYGKCGSLDSSIKIFDEMKDKNVISWTTVMSSLELHGRAYEAVKKFREMEILGFLPDEVAFVAALSVCRRIGLVKEGLELFEQMKSKYKIKLEMDHYILMVDLLARYGHLKEAEQLITRMPFPPNARIWQIFLDGCQRQRHAEDLALHI</sequence>
<dbReference type="FunFam" id="1.25.40.10:FF:000285">
    <property type="entry name" value="Pentatricopeptide repeat-containing protein, chloroplastic"/>
    <property type="match status" value="1"/>
</dbReference>
<dbReference type="FunFam" id="1.25.40.10:FF:000242">
    <property type="entry name" value="Pentatricopeptide repeat-containing protein"/>
    <property type="match status" value="1"/>
</dbReference>
<dbReference type="FunFam" id="1.25.40.10:FF:001096">
    <property type="entry name" value="Pentatricopeptide repeat-containing protein"/>
    <property type="match status" value="1"/>
</dbReference>
<protein>
    <submittedName>
        <fullName evidence="3">Pentatricopeptide repeat-containing protein</fullName>
    </submittedName>
</protein>
<reference evidence="3" key="1">
    <citation type="submission" date="2023-02" db="EMBL/GenBank/DDBJ databases">
        <title>Genome of toxic invasive species Heracleum sosnowskyi carries increased number of genes despite the absence of recent whole-genome duplications.</title>
        <authorList>
            <person name="Schelkunov M."/>
            <person name="Shtratnikova V."/>
            <person name="Makarenko M."/>
            <person name="Klepikova A."/>
            <person name="Omelchenko D."/>
            <person name="Novikova G."/>
            <person name="Obukhova E."/>
            <person name="Bogdanov V."/>
            <person name="Penin A."/>
            <person name="Logacheva M."/>
        </authorList>
    </citation>
    <scope>NUCLEOTIDE SEQUENCE</scope>
    <source>
        <strain evidence="3">Hsosn_3</strain>
        <tissue evidence="3">Leaf</tissue>
    </source>
</reference>
<dbReference type="GO" id="GO:0003723">
    <property type="term" value="F:RNA binding"/>
    <property type="evidence" value="ECO:0007669"/>
    <property type="project" value="InterPro"/>
</dbReference>
<dbReference type="Proteomes" id="UP001237642">
    <property type="component" value="Unassembled WGS sequence"/>
</dbReference>
<comment type="caution">
    <text evidence="3">The sequence shown here is derived from an EMBL/GenBank/DDBJ whole genome shotgun (WGS) entry which is preliminary data.</text>
</comment>